<sequence length="638" mass="71718">MAGDERNLSIRGDLAVWNGTNCIENAQRERGRHGMSIAQSKGSVRTQTLKNQCLPLYLKLGRSVRPLTQTSIFRYSVRMPTTDDKKIIYSMYRLSRRYGTKQVLKDISLSYFYGAKIGVIGLNGSGKSTLLRIMAGLDTEYSGEVACAPGYTIGYLPQEPHLEPGKTVRDIVAEGVQEIMDLHAEFERVNEAFGDPDADFDALAVKQAEIQEKIDALDAWDIDAKLEFSMDVLRCPPPDQVVDTLSGGERRRVALCRLLLKKPDILLLDEPTNHLDAETVAWLEQFLRSYPGTVIAVTHDRYFLENVAGWILELDRGEGIPWKGNYSSWLEQKRQRLEEEEKGSSMRARTLDRELEWIAMSPKGRHAKSKARIERYERLLNQDTKEKIRDVRLVIPPGPRLGDIVIEAKGLAKAFGDTVLFEGLDFTVSPGAIVGIIGPNGAGKTTLLNMIVGKEKPDAGTLRLGETVRLAYADQMRARLDPEKTVWETLSEGLDIIKLGGRIEVPSRAYCAWFNFSGADQQKKVGILSGGERNRLNLALMIKEGANVILLDEPTNDLDVNTLRALEEALDDFAGAAMVVSHDRWFLDRVCTHILAFEGDSQAIWFDGNWSEFAEWRRAQLGIEADRPHRLVYRKLER</sequence>
<comment type="domain">
    <text evidence="12">The arm domain is inserted in the first ABC transporter domain. Probably contacts ribosomal protein L1.</text>
</comment>
<comment type="domain">
    <text evidence="12">The P-site tRNA interaction motif (PtIM domain) probably interacts with the P-site tRNA(fMet) as well as the 23S rRNA.</text>
</comment>
<dbReference type="PANTHER" id="PTHR43858:SF1">
    <property type="entry name" value="ABC TRANSPORTER-RELATED PROTEIN"/>
    <property type="match status" value="1"/>
</dbReference>
<keyword evidence="8 12" id="KW-0067">ATP-binding</keyword>
<dbReference type="CDD" id="cd03221">
    <property type="entry name" value="ABCF_EF-3"/>
    <property type="match status" value="2"/>
</dbReference>
<keyword evidence="3 12" id="KW-0820">tRNA-binding</keyword>
<dbReference type="PROSITE" id="PS00211">
    <property type="entry name" value="ABC_TRANSPORTER_1"/>
    <property type="match status" value="2"/>
</dbReference>
<evidence type="ECO:0000259" key="13">
    <source>
        <dbReference type="PROSITE" id="PS50893"/>
    </source>
</evidence>
<evidence type="ECO:0000256" key="12">
    <source>
        <dbReference type="HAMAP-Rule" id="MF_00847"/>
    </source>
</evidence>
<keyword evidence="7 12" id="KW-0378">Hydrolase</keyword>
<dbReference type="InterPro" id="IPR003593">
    <property type="entry name" value="AAA+_ATPase"/>
</dbReference>
<evidence type="ECO:0000256" key="9">
    <source>
        <dbReference type="ARBA" id="ARBA00022845"/>
    </source>
</evidence>
<dbReference type="SUPFAM" id="SSF52540">
    <property type="entry name" value="P-loop containing nucleoside triphosphate hydrolases"/>
    <property type="match status" value="2"/>
</dbReference>
<dbReference type="Pfam" id="PF00005">
    <property type="entry name" value="ABC_tran"/>
    <property type="match status" value="2"/>
</dbReference>
<evidence type="ECO:0000256" key="7">
    <source>
        <dbReference type="ARBA" id="ARBA00022801"/>
    </source>
</evidence>
<dbReference type="NCBIfam" id="NF008775">
    <property type="entry name" value="PRK11819.1"/>
    <property type="match status" value="1"/>
</dbReference>
<keyword evidence="6 12" id="KW-0547">Nucleotide-binding</keyword>
<keyword evidence="4 12" id="KW-0699">rRNA-binding</keyword>
<dbReference type="Gene3D" id="3.40.50.300">
    <property type="entry name" value="P-loop containing nucleotide triphosphate hydrolases"/>
    <property type="match status" value="2"/>
</dbReference>
<evidence type="ECO:0000313" key="14">
    <source>
        <dbReference type="EMBL" id="SLM12442.1"/>
    </source>
</evidence>
<dbReference type="CDD" id="cd00882">
    <property type="entry name" value="Ras_like_GTPase"/>
    <property type="match status" value="1"/>
</dbReference>
<evidence type="ECO:0000256" key="1">
    <source>
        <dbReference type="ARBA" id="ARBA00005868"/>
    </source>
</evidence>
<dbReference type="NCBIfam" id="TIGR03719">
    <property type="entry name" value="ABC_ABC_ChvD"/>
    <property type="match status" value="1"/>
</dbReference>
<dbReference type="GO" id="GO:0006412">
    <property type="term" value="P:translation"/>
    <property type="evidence" value="ECO:0007669"/>
    <property type="project" value="UniProtKB-KW"/>
</dbReference>
<dbReference type="GO" id="GO:0000049">
    <property type="term" value="F:tRNA binding"/>
    <property type="evidence" value="ECO:0007669"/>
    <property type="project" value="UniProtKB-UniRule"/>
</dbReference>
<keyword evidence="2 12" id="KW-0963">Cytoplasm</keyword>
<comment type="subcellular location">
    <subcellularLocation>
        <location evidence="12">Cytoplasm</location>
    </subcellularLocation>
    <text evidence="12">Associates with ribosomes and polysomes.</text>
</comment>
<dbReference type="SMART" id="SM00382">
    <property type="entry name" value="AAA"/>
    <property type="match status" value="2"/>
</dbReference>
<dbReference type="GO" id="GO:0019843">
    <property type="term" value="F:rRNA binding"/>
    <property type="evidence" value="ECO:0007669"/>
    <property type="project" value="UniProtKB-UniRule"/>
</dbReference>
<proteinExistence type="inferred from homology"/>
<evidence type="ECO:0000256" key="4">
    <source>
        <dbReference type="ARBA" id="ARBA00022730"/>
    </source>
</evidence>
<organism evidence="14">
    <name type="scientific">uncultured spirochete</name>
    <dbReference type="NCBI Taxonomy" id="156406"/>
    <lineage>
        <taxon>Bacteria</taxon>
        <taxon>Pseudomonadati</taxon>
        <taxon>Spirochaetota</taxon>
        <taxon>Spirochaetia</taxon>
        <taxon>Spirochaetales</taxon>
        <taxon>environmental samples</taxon>
    </lineage>
</organism>
<dbReference type="InterPro" id="IPR017871">
    <property type="entry name" value="ABC_transporter-like_CS"/>
</dbReference>
<name>A0A3P3XI74_9SPIR</name>
<dbReference type="InterPro" id="IPR003439">
    <property type="entry name" value="ABC_transporter-like_ATP-bd"/>
</dbReference>
<accession>A0A3P3XI74</accession>
<dbReference type="PROSITE" id="PS50893">
    <property type="entry name" value="ABC_TRANSPORTER_2"/>
    <property type="match status" value="2"/>
</dbReference>
<evidence type="ECO:0000256" key="6">
    <source>
        <dbReference type="ARBA" id="ARBA00022741"/>
    </source>
</evidence>
<feature type="region of interest" description="Arm" evidence="12">
    <location>
        <begin position="177"/>
        <end position="221"/>
    </location>
</feature>
<keyword evidence="5 12" id="KW-0677">Repeat</keyword>
<dbReference type="GO" id="GO:0016887">
    <property type="term" value="F:ATP hydrolysis activity"/>
    <property type="evidence" value="ECO:0007669"/>
    <property type="project" value="UniProtKB-UniRule"/>
</dbReference>
<evidence type="ECO:0000256" key="8">
    <source>
        <dbReference type="ARBA" id="ARBA00022840"/>
    </source>
</evidence>
<keyword evidence="11 12" id="KW-0648">Protein biosynthesis</keyword>
<dbReference type="InterPro" id="IPR022374">
    <property type="entry name" value="EttA"/>
</dbReference>
<feature type="domain" description="ABC transporter" evidence="13">
    <location>
        <begin position="406"/>
        <end position="632"/>
    </location>
</feature>
<comment type="subunit">
    <text evidence="12">Monomer. Probably contacts ribosomal proteins L1, L5, L33 and S7, the 16S and 23S rRNA and the P-site containing tRNA(fMet).</text>
</comment>
<comment type="similarity">
    <text evidence="1 12">Belongs to the ABC transporter superfamily. ABCF family. Translational throttle EttA subfamily.</text>
</comment>
<comment type="function">
    <text evidence="12">A translation factor that gates the progression of the 70S ribosomal initiation complex (IC, containing tRNA(fMet) in the P-site) into the translation elongation cycle by using a mechanism sensitive to the ATP/ADP ratio. Binds to the 70S ribosome E-site where it modulates the state of the translating ribosome during subunit translocation. ATP hydrolysis probably frees it from the ribosome, which can enter the elongation phase.</text>
</comment>
<evidence type="ECO:0000256" key="5">
    <source>
        <dbReference type="ARBA" id="ARBA00022737"/>
    </source>
</evidence>
<dbReference type="Pfam" id="PF12848">
    <property type="entry name" value="ABC_tran_Xtn"/>
    <property type="match status" value="1"/>
</dbReference>
<dbReference type="AlphaFoldDB" id="A0A3P3XI74"/>
<evidence type="ECO:0000256" key="2">
    <source>
        <dbReference type="ARBA" id="ARBA00022490"/>
    </source>
</evidence>
<evidence type="ECO:0000256" key="11">
    <source>
        <dbReference type="ARBA" id="ARBA00022917"/>
    </source>
</evidence>
<dbReference type="FunFam" id="3.40.50.300:FF:000011">
    <property type="entry name" value="Putative ABC transporter ATP-binding component"/>
    <property type="match status" value="1"/>
</dbReference>
<dbReference type="InterPro" id="IPR032781">
    <property type="entry name" value="ABC_tran_Xtn"/>
</dbReference>
<feature type="region of interest" description="PtIM" evidence="12">
    <location>
        <begin position="324"/>
        <end position="404"/>
    </location>
</feature>
<gene>
    <name evidence="14" type="primary">yjjK</name>
    <name evidence="12" type="synonym">ettA</name>
    <name evidence="14" type="ORF">SPIROBIBN47_250037</name>
</gene>
<evidence type="ECO:0000256" key="10">
    <source>
        <dbReference type="ARBA" id="ARBA00022884"/>
    </source>
</evidence>
<dbReference type="FunFam" id="3.40.50.300:FF:000183">
    <property type="entry name" value="ABC transporter ATP-binding protein yjjK"/>
    <property type="match status" value="1"/>
</dbReference>
<dbReference type="GO" id="GO:0043022">
    <property type="term" value="F:ribosome binding"/>
    <property type="evidence" value="ECO:0007669"/>
    <property type="project" value="UniProtKB-UniRule"/>
</dbReference>
<comment type="caution">
    <text evidence="12">Lacks conserved residue(s) required for the propagation of feature annotation.</text>
</comment>
<dbReference type="InterPro" id="IPR027417">
    <property type="entry name" value="P-loop_NTPase"/>
</dbReference>
<comment type="catalytic activity">
    <reaction evidence="12">
        <text>ATP + H2O = ADP + phosphate + H(+)</text>
        <dbReference type="Rhea" id="RHEA:13065"/>
        <dbReference type="ChEBI" id="CHEBI:15377"/>
        <dbReference type="ChEBI" id="CHEBI:15378"/>
        <dbReference type="ChEBI" id="CHEBI:30616"/>
        <dbReference type="ChEBI" id="CHEBI:43474"/>
        <dbReference type="ChEBI" id="CHEBI:456216"/>
    </reaction>
</comment>
<dbReference type="PANTHER" id="PTHR43858">
    <property type="entry name" value="ENERGY-DEPENDENT TRANSLATIONAL THROTTLE PROTEIN ETTA"/>
    <property type="match status" value="1"/>
</dbReference>
<keyword evidence="9 12" id="KW-0810">Translation regulation</keyword>
<dbReference type="GO" id="GO:0005737">
    <property type="term" value="C:cytoplasm"/>
    <property type="evidence" value="ECO:0007669"/>
    <property type="project" value="UniProtKB-SubCell"/>
</dbReference>
<dbReference type="EMBL" id="FWDM01000018">
    <property type="protein sequence ID" value="SLM12442.1"/>
    <property type="molecule type" value="Genomic_DNA"/>
</dbReference>
<reference evidence="14" key="1">
    <citation type="submission" date="2017-02" db="EMBL/GenBank/DDBJ databases">
        <authorList>
            <person name="Regsiter A."/>
            <person name="William W."/>
        </authorList>
    </citation>
    <scope>NUCLEOTIDE SEQUENCE</scope>
    <source>
        <strain evidence="14">Bib</strain>
    </source>
</reference>
<dbReference type="EC" id="3.6.1.-" evidence="12"/>
<protein>
    <recommendedName>
        <fullName evidence="12">Energy-dependent translational throttle protein EttA</fullName>
        <ecNumber evidence="12">3.6.1.-</ecNumber>
    </recommendedName>
    <alternativeName>
        <fullName evidence="12">Translational regulatory factor EttA</fullName>
    </alternativeName>
</protein>
<dbReference type="GO" id="GO:0005524">
    <property type="term" value="F:ATP binding"/>
    <property type="evidence" value="ECO:0007669"/>
    <property type="project" value="UniProtKB-UniRule"/>
</dbReference>
<feature type="binding site" evidence="12">
    <location>
        <begin position="438"/>
        <end position="445"/>
    </location>
    <ligand>
        <name>ATP</name>
        <dbReference type="ChEBI" id="CHEBI:30616"/>
        <label>2</label>
    </ligand>
</feature>
<keyword evidence="10 12" id="KW-0694">RNA-binding</keyword>
<feature type="domain" description="ABC transporter" evidence="13">
    <location>
        <begin position="89"/>
        <end position="341"/>
    </location>
</feature>
<evidence type="ECO:0000256" key="3">
    <source>
        <dbReference type="ARBA" id="ARBA00022555"/>
    </source>
</evidence>
<dbReference type="GO" id="GO:0045900">
    <property type="term" value="P:negative regulation of translational elongation"/>
    <property type="evidence" value="ECO:0007669"/>
    <property type="project" value="UniProtKB-UniRule"/>
</dbReference>
<dbReference type="HAMAP" id="MF_00847">
    <property type="entry name" value="EttA"/>
    <property type="match status" value="1"/>
</dbReference>